<organism evidence="1">
    <name type="scientific">Gordonia amarae</name>
    <dbReference type="NCBI Taxonomy" id="36821"/>
    <lineage>
        <taxon>Bacteria</taxon>
        <taxon>Bacillati</taxon>
        <taxon>Actinomycetota</taxon>
        <taxon>Actinomycetes</taxon>
        <taxon>Mycobacteriales</taxon>
        <taxon>Gordoniaceae</taxon>
        <taxon>Gordonia</taxon>
    </lineage>
</organism>
<sequence length="86" mass="9133">MTIATIPLTIRVQSTYITGDFFNRTIDVTVPPPTPGADLDEWATDELLTYTGEGDQYSGVEAIYQATVVASPARPDLIGITASGQG</sequence>
<reference evidence="1" key="1">
    <citation type="journal article" date="2021" name="Nat. Microbiol.">
        <title>Cocultivation of an ultrasmall environmental parasitic bacterium with lytic ability against bacteria associated with wastewater foams.</title>
        <authorList>
            <person name="Batinovic S."/>
            <person name="Rose J.J.A."/>
            <person name="Ratcliffe J."/>
            <person name="Seviour R.J."/>
            <person name="Petrovski S."/>
        </authorList>
    </citation>
    <scope>NUCLEOTIDE SEQUENCE</scope>
    <source>
        <strain evidence="1">CON44</strain>
    </source>
</reference>
<name>A0A857L2V2_9ACTN</name>
<evidence type="ECO:0000313" key="1">
    <source>
        <dbReference type="EMBL" id="QHN41511.1"/>
    </source>
</evidence>
<protein>
    <submittedName>
        <fullName evidence="1">Uncharacterized protein</fullName>
    </submittedName>
</protein>
<accession>A0A857L2V2</accession>
<proteinExistence type="predicted"/>
<dbReference type="EMBL" id="CP045810">
    <property type="protein sequence ID" value="QHN41511.1"/>
    <property type="molecule type" value="Genomic_DNA"/>
</dbReference>
<dbReference type="AlphaFoldDB" id="A0A857L2V2"/>
<gene>
    <name evidence="1" type="ORF">GII30_22205</name>
</gene>
<dbReference type="RefSeq" id="WP_005183894.1">
    <property type="nucleotide sequence ID" value="NZ_CP045804.1"/>
</dbReference>